<evidence type="ECO:0000256" key="7">
    <source>
        <dbReference type="SAM" id="MobiDB-lite"/>
    </source>
</evidence>
<dbReference type="PANTHER" id="PTHR43731">
    <property type="entry name" value="RHOMBOID PROTEASE"/>
    <property type="match status" value="1"/>
</dbReference>
<dbReference type="InterPro" id="IPR022764">
    <property type="entry name" value="Peptidase_S54_rhomboid_dom"/>
</dbReference>
<feature type="compositionally biased region" description="Polar residues" evidence="7">
    <location>
        <begin position="21"/>
        <end position="30"/>
    </location>
</feature>
<keyword evidence="5 8" id="KW-1133">Transmembrane helix</keyword>
<evidence type="ECO:0000256" key="3">
    <source>
        <dbReference type="ARBA" id="ARBA00022692"/>
    </source>
</evidence>
<organism evidence="10 11">
    <name type="scientific">Scardovia wiggsiae F0424</name>
    <dbReference type="NCBI Taxonomy" id="857290"/>
    <lineage>
        <taxon>Bacteria</taxon>
        <taxon>Bacillati</taxon>
        <taxon>Actinomycetota</taxon>
        <taxon>Actinomycetes</taxon>
        <taxon>Bifidobacteriales</taxon>
        <taxon>Bifidobacteriaceae</taxon>
        <taxon>Scardovia</taxon>
    </lineage>
</organism>
<dbReference type="GO" id="GO:0004252">
    <property type="term" value="F:serine-type endopeptidase activity"/>
    <property type="evidence" value="ECO:0007669"/>
    <property type="project" value="InterPro"/>
</dbReference>
<dbReference type="RefSeq" id="WP_007147951.1">
    <property type="nucleotide sequence ID" value="NZ_AKCI01000001.1"/>
</dbReference>
<dbReference type="eggNOG" id="COG0705">
    <property type="taxonomic scope" value="Bacteria"/>
</dbReference>
<evidence type="ECO:0000313" key="11">
    <source>
        <dbReference type="Proteomes" id="UP000006415"/>
    </source>
</evidence>
<dbReference type="EMBL" id="AGZS01000003">
    <property type="protein sequence ID" value="EJD65012.1"/>
    <property type="molecule type" value="Genomic_DNA"/>
</dbReference>
<dbReference type="GO" id="GO:0016020">
    <property type="term" value="C:membrane"/>
    <property type="evidence" value="ECO:0007669"/>
    <property type="project" value="UniProtKB-SubCell"/>
</dbReference>
<feature type="transmembrane region" description="Helical" evidence="8">
    <location>
        <begin position="122"/>
        <end position="144"/>
    </location>
</feature>
<keyword evidence="11" id="KW-1185">Reference proteome</keyword>
<evidence type="ECO:0000256" key="4">
    <source>
        <dbReference type="ARBA" id="ARBA00022801"/>
    </source>
</evidence>
<evidence type="ECO:0000259" key="9">
    <source>
        <dbReference type="Pfam" id="PF01694"/>
    </source>
</evidence>
<protein>
    <recommendedName>
        <fullName evidence="9">Peptidase S54 rhomboid domain-containing protein</fullName>
    </recommendedName>
</protein>
<proteinExistence type="inferred from homology"/>
<dbReference type="InterPro" id="IPR050925">
    <property type="entry name" value="Rhomboid_protease_S54"/>
</dbReference>
<dbReference type="Pfam" id="PF01694">
    <property type="entry name" value="Rhomboid"/>
    <property type="match status" value="1"/>
</dbReference>
<feature type="transmembrane region" description="Helical" evidence="8">
    <location>
        <begin position="276"/>
        <end position="297"/>
    </location>
</feature>
<feature type="transmembrane region" description="Helical" evidence="8">
    <location>
        <begin position="189"/>
        <end position="209"/>
    </location>
</feature>
<feature type="region of interest" description="Disordered" evidence="7">
    <location>
        <begin position="1"/>
        <end position="50"/>
    </location>
</feature>
<dbReference type="OrthoDB" id="9807874at2"/>
<comment type="similarity">
    <text evidence="2">Belongs to the peptidase S54 family.</text>
</comment>
<dbReference type="AlphaFoldDB" id="J0LMH9"/>
<feature type="compositionally biased region" description="Basic and acidic residues" evidence="7">
    <location>
        <begin position="1"/>
        <end position="10"/>
    </location>
</feature>
<dbReference type="Proteomes" id="UP000006415">
    <property type="component" value="Unassembled WGS sequence"/>
</dbReference>
<evidence type="ECO:0000256" key="8">
    <source>
        <dbReference type="SAM" id="Phobius"/>
    </source>
</evidence>
<feature type="domain" description="Peptidase S54 rhomboid" evidence="9">
    <location>
        <begin position="115"/>
        <end position="261"/>
    </location>
</feature>
<keyword evidence="6 8" id="KW-0472">Membrane</keyword>
<evidence type="ECO:0000256" key="6">
    <source>
        <dbReference type="ARBA" id="ARBA00023136"/>
    </source>
</evidence>
<evidence type="ECO:0000313" key="10">
    <source>
        <dbReference type="EMBL" id="EJD65012.1"/>
    </source>
</evidence>
<name>J0LMH9_9BIFI</name>
<reference evidence="10 11" key="1">
    <citation type="submission" date="2012-01" db="EMBL/GenBank/DDBJ databases">
        <title>The Genome Sequence of Scardovia wiggsiae F0424.</title>
        <authorList>
            <consortium name="The Broad Institute Genome Sequencing Platform"/>
            <person name="Earl A."/>
            <person name="Ward D."/>
            <person name="Feldgarden M."/>
            <person name="Gevers D."/>
            <person name="Izard J."/>
            <person name="Ganesan A."/>
            <person name="Baranova O.V."/>
            <person name="Blanton J.M."/>
            <person name="Tanner A.C."/>
            <person name="Mathney J."/>
            <person name="Dewhirst F.E."/>
            <person name="Young S.K."/>
            <person name="Zeng Q."/>
            <person name="Gargeya S."/>
            <person name="Fitzgerald M."/>
            <person name="Haas B."/>
            <person name="Abouelleil A."/>
            <person name="Alvarado L."/>
            <person name="Arachchi H.M."/>
            <person name="Berlin A."/>
            <person name="Chapman S.B."/>
            <person name="Gearin G."/>
            <person name="Goldberg J."/>
            <person name="Griggs A."/>
            <person name="Gujja S."/>
            <person name="Hansen M."/>
            <person name="Heiman D."/>
            <person name="Howarth C."/>
            <person name="Larimer J."/>
            <person name="Lui A."/>
            <person name="MacDonald P.J.P."/>
            <person name="McCowen C."/>
            <person name="Montmayeur A."/>
            <person name="Murphy C."/>
            <person name="Neiman D."/>
            <person name="Pearson M."/>
            <person name="Priest M."/>
            <person name="Roberts A."/>
            <person name="Saif S."/>
            <person name="Shea T."/>
            <person name="Sisk P."/>
            <person name="Stolte C."/>
            <person name="Sykes S."/>
            <person name="Wortman J."/>
            <person name="Nusbaum C."/>
            <person name="Birren B."/>
        </authorList>
    </citation>
    <scope>NUCLEOTIDE SEQUENCE [LARGE SCALE GENOMIC DNA]</scope>
    <source>
        <strain evidence="10 11">F0424</strain>
    </source>
</reference>
<gene>
    <name evidence="10" type="ORF">HMPREF9156_00887</name>
</gene>
<feature type="transmembrane region" description="Helical" evidence="8">
    <location>
        <begin position="245"/>
        <end position="264"/>
    </location>
</feature>
<evidence type="ECO:0000256" key="1">
    <source>
        <dbReference type="ARBA" id="ARBA00004141"/>
    </source>
</evidence>
<dbReference type="STRING" id="857290.HMPREF9156_00887"/>
<keyword evidence="3 8" id="KW-0812">Transmembrane</keyword>
<evidence type="ECO:0000256" key="2">
    <source>
        <dbReference type="ARBA" id="ARBA00009045"/>
    </source>
</evidence>
<feature type="transmembrane region" description="Helical" evidence="8">
    <location>
        <begin position="156"/>
        <end position="177"/>
    </location>
</feature>
<evidence type="ECO:0000256" key="5">
    <source>
        <dbReference type="ARBA" id="ARBA00022989"/>
    </source>
</evidence>
<dbReference type="HOGENOM" id="CLU_055068_2_2_11"/>
<sequence>MVKNKAESTARRAVMVRDNGNPYQEPSRGSRTGGNGWFPGSPRPDKGQRSFERKVRLRKWKYDWENGGTNITVILIALCTLIWAVEEIMYFISRQTLESAASYAELIPSLSFSRPWTMLTNLFLHAVPDPSHILFNMISLYIGGMMLERLLGHWEFLALYLISGFAGSVMYVIWWTYFGSGNFEAVLGASGAIFGLFGAAIVASAKMGVRSGMQTGMRSNNLALIIFLGLVLIVPMMFGRVAWQAHIGGAAAGAFLAWLMTSGLPALRAKSIGRRMWIYGSALSAALVVLWLVFGLLGPRLV</sequence>
<dbReference type="Gene3D" id="1.20.1540.10">
    <property type="entry name" value="Rhomboid-like"/>
    <property type="match status" value="1"/>
</dbReference>
<accession>J0LMH9</accession>
<keyword evidence="4" id="KW-0378">Hydrolase</keyword>
<dbReference type="InterPro" id="IPR035952">
    <property type="entry name" value="Rhomboid-like_sf"/>
</dbReference>
<comment type="subcellular location">
    <subcellularLocation>
        <location evidence="1">Membrane</location>
        <topology evidence="1">Multi-pass membrane protein</topology>
    </subcellularLocation>
</comment>
<feature type="transmembrane region" description="Helical" evidence="8">
    <location>
        <begin position="67"/>
        <end position="85"/>
    </location>
</feature>
<dbReference type="PANTHER" id="PTHR43731:SF14">
    <property type="entry name" value="PRESENILIN-ASSOCIATED RHOMBOID-LIKE PROTEIN, MITOCHONDRIAL"/>
    <property type="match status" value="1"/>
</dbReference>
<feature type="transmembrane region" description="Helical" evidence="8">
    <location>
        <begin position="221"/>
        <end position="239"/>
    </location>
</feature>
<comment type="caution">
    <text evidence="10">The sequence shown here is derived from an EMBL/GenBank/DDBJ whole genome shotgun (WGS) entry which is preliminary data.</text>
</comment>
<dbReference type="SUPFAM" id="SSF144091">
    <property type="entry name" value="Rhomboid-like"/>
    <property type="match status" value="1"/>
</dbReference>